<comment type="caution">
    <text evidence="7">The sequence shown here is derived from an EMBL/GenBank/DDBJ whole genome shotgun (WGS) entry which is preliminary data.</text>
</comment>
<feature type="region of interest" description="Disordered" evidence="5">
    <location>
        <begin position="1"/>
        <end position="32"/>
    </location>
</feature>
<dbReference type="Proteomes" id="UP001530293">
    <property type="component" value="Unassembled WGS sequence"/>
</dbReference>
<evidence type="ECO:0000256" key="3">
    <source>
        <dbReference type="ARBA" id="ARBA00022989"/>
    </source>
</evidence>
<feature type="transmembrane region" description="Helical" evidence="6">
    <location>
        <begin position="187"/>
        <end position="205"/>
    </location>
</feature>
<dbReference type="PANTHER" id="PTHR10231">
    <property type="entry name" value="NUCLEOTIDE-SUGAR TRANSMEMBRANE TRANSPORTER"/>
    <property type="match status" value="1"/>
</dbReference>
<keyword evidence="2 6" id="KW-0812">Transmembrane</keyword>
<gene>
    <name evidence="7" type="ORF">ACHAWU_009286</name>
</gene>
<evidence type="ECO:0000313" key="7">
    <source>
        <dbReference type="EMBL" id="KAL3758082.1"/>
    </source>
</evidence>
<evidence type="ECO:0008006" key="9">
    <source>
        <dbReference type="Google" id="ProtNLM"/>
    </source>
</evidence>
<keyword evidence="3 6" id="KW-1133">Transmembrane helix</keyword>
<feature type="transmembrane region" description="Helical" evidence="6">
    <location>
        <begin position="157"/>
        <end position="178"/>
    </location>
</feature>
<evidence type="ECO:0000256" key="1">
    <source>
        <dbReference type="ARBA" id="ARBA00004141"/>
    </source>
</evidence>
<dbReference type="SUPFAM" id="SSF103481">
    <property type="entry name" value="Multidrug resistance efflux transporter EmrE"/>
    <property type="match status" value="2"/>
</dbReference>
<dbReference type="Pfam" id="PF04142">
    <property type="entry name" value="Nuc_sug_transp"/>
    <property type="match status" value="1"/>
</dbReference>
<dbReference type="AlphaFoldDB" id="A0ABD3M340"/>
<proteinExistence type="predicted"/>
<keyword evidence="8" id="KW-1185">Reference proteome</keyword>
<dbReference type="PIRSF" id="PIRSF005799">
    <property type="entry name" value="UDP-gal_transpt"/>
    <property type="match status" value="1"/>
</dbReference>
<evidence type="ECO:0000256" key="2">
    <source>
        <dbReference type="ARBA" id="ARBA00022692"/>
    </source>
</evidence>
<dbReference type="NCBIfam" id="TIGR00803">
    <property type="entry name" value="nst"/>
    <property type="match status" value="1"/>
</dbReference>
<dbReference type="EMBL" id="JALLBG020000241">
    <property type="protein sequence ID" value="KAL3758082.1"/>
    <property type="molecule type" value="Genomic_DNA"/>
</dbReference>
<feature type="transmembrane region" description="Helical" evidence="6">
    <location>
        <begin position="225"/>
        <end position="247"/>
    </location>
</feature>
<reference evidence="7 8" key="1">
    <citation type="submission" date="2024-10" db="EMBL/GenBank/DDBJ databases">
        <title>Updated reference genomes for cyclostephanoid diatoms.</title>
        <authorList>
            <person name="Roberts W.R."/>
            <person name="Alverson A.J."/>
        </authorList>
    </citation>
    <scope>NUCLEOTIDE SEQUENCE [LARGE SCALE GENOMIC DNA]</scope>
    <source>
        <strain evidence="7 8">AJA232-27</strain>
    </source>
</reference>
<keyword evidence="4 6" id="KW-0472">Membrane</keyword>
<sequence>MPSEPSPTSNESTSPLLNPSPPSSASASSAPTKTTAIMSSDAASSAAAKKDQAFRLFLLFMMTAQNTSVVLVTRYTRVGISTEDMYVINDLVMITEVGKLVLAAALEYNHTNGQLLRSIQENIIERPLDFFRILIPSLLYLVQNSVLYIAISNLTAPMFQVTYQCKLLTTAIVSVVMLQRRYSTKQWICLTLLGLGVAIVVLGAREDTGGSKLASGGEDSANSQNLFAGLTAVTVACLCSAFAGVYFEKILKHSTNDRGHARPPVSEWMRNVQMALFSICIALVNMYRERDARGYTGEVDENNDPLSKPFMHGFTAWAWVIVALQAGGGLLVAAVIKYADNVLKGMATGVSVATGTLASTFLFGTTLSMQFGFGALMILFSVYFFSNDLPVACMKGGKLVNNVEMKPMLPK</sequence>
<feature type="transmembrane region" description="Helical" evidence="6">
    <location>
        <begin position="56"/>
        <end position="75"/>
    </location>
</feature>
<organism evidence="7 8">
    <name type="scientific">Discostella pseudostelligera</name>
    <dbReference type="NCBI Taxonomy" id="259834"/>
    <lineage>
        <taxon>Eukaryota</taxon>
        <taxon>Sar</taxon>
        <taxon>Stramenopiles</taxon>
        <taxon>Ochrophyta</taxon>
        <taxon>Bacillariophyta</taxon>
        <taxon>Coscinodiscophyceae</taxon>
        <taxon>Thalassiosirophycidae</taxon>
        <taxon>Stephanodiscales</taxon>
        <taxon>Stephanodiscaceae</taxon>
        <taxon>Discostella</taxon>
    </lineage>
</organism>
<name>A0ABD3M340_9STRA</name>
<evidence type="ECO:0000313" key="8">
    <source>
        <dbReference type="Proteomes" id="UP001530293"/>
    </source>
</evidence>
<dbReference type="InterPro" id="IPR037185">
    <property type="entry name" value="EmrE-like"/>
</dbReference>
<dbReference type="GO" id="GO:0016020">
    <property type="term" value="C:membrane"/>
    <property type="evidence" value="ECO:0007669"/>
    <property type="project" value="UniProtKB-SubCell"/>
</dbReference>
<accession>A0ABD3M340</accession>
<evidence type="ECO:0000256" key="5">
    <source>
        <dbReference type="SAM" id="MobiDB-lite"/>
    </source>
</evidence>
<protein>
    <recommendedName>
        <fullName evidence="9">UDP-galactose transporter</fullName>
    </recommendedName>
</protein>
<feature type="transmembrane region" description="Helical" evidence="6">
    <location>
        <begin position="268"/>
        <end position="287"/>
    </location>
</feature>
<feature type="transmembrane region" description="Helical" evidence="6">
    <location>
        <begin position="130"/>
        <end position="151"/>
    </location>
</feature>
<evidence type="ECO:0000256" key="4">
    <source>
        <dbReference type="ARBA" id="ARBA00023136"/>
    </source>
</evidence>
<dbReference type="InterPro" id="IPR007271">
    <property type="entry name" value="Nuc_sug_transpt"/>
</dbReference>
<feature type="transmembrane region" description="Helical" evidence="6">
    <location>
        <begin position="316"/>
        <end position="336"/>
    </location>
</feature>
<comment type="subcellular location">
    <subcellularLocation>
        <location evidence="1">Membrane</location>
        <topology evidence="1">Multi-pass membrane protein</topology>
    </subcellularLocation>
</comment>
<evidence type="ECO:0000256" key="6">
    <source>
        <dbReference type="SAM" id="Phobius"/>
    </source>
</evidence>